<evidence type="ECO:0000313" key="2">
    <source>
        <dbReference type="Proteomes" id="UP001151699"/>
    </source>
</evidence>
<protein>
    <submittedName>
        <fullName evidence="1">Uncharacterized protein</fullName>
    </submittedName>
</protein>
<name>A0A9Q0MZZ2_9DIPT</name>
<dbReference type="AlphaFoldDB" id="A0A9Q0MZZ2"/>
<organism evidence="1 2">
    <name type="scientific">Pseudolycoriella hygida</name>
    <dbReference type="NCBI Taxonomy" id="35572"/>
    <lineage>
        <taxon>Eukaryota</taxon>
        <taxon>Metazoa</taxon>
        <taxon>Ecdysozoa</taxon>
        <taxon>Arthropoda</taxon>
        <taxon>Hexapoda</taxon>
        <taxon>Insecta</taxon>
        <taxon>Pterygota</taxon>
        <taxon>Neoptera</taxon>
        <taxon>Endopterygota</taxon>
        <taxon>Diptera</taxon>
        <taxon>Nematocera</taxon>
        <taxon>Sciaroidea</taxon>
        <taxon>Sciaridae</taxon>
        <taxon>Pseudolycoriella</taxon>
    </lineage>
</organism>
<dbReference type="Proteomes" id="UP001151699">
    <property type="component" value="Chromosome B"/>
</dbReference>
<evidence type="ECO:0000313" key="1">
    <source>
        <dbReference type="EMBL" id="KAJ6641152.1"/>
    </source>
</evidence>
<reference evidence="1" key="1">
    <citation type="submission" date="2022-07" db="EMBL/GenBank/DDBJ databases">
        <authorList>
            <person name="Trinca V."/>
            <person name="Uliana J.V.C."/>
            <person name="Torres T.T."/>
            <person name="Ward R.J."/>
            <person name="Monesi N."/>
        </authorList>
    </citation>
    <scope>NUCLEOTIDE SEQUENCE</scope>
    <source>
        <strain evidence="1">HSMRA1968</strain>
        <tissue evidence="1">Whole embryos</tissue>
    </source>
</reference>
<dbReference type="EMBL" id="WJQU01000002">
    <property type="protein sequence ID" value="KAJ6641152.1"/>
    <property type="molecule type" value="Genomic_DNA"/>
</dbReference>
<comment type="caution">
    <text evidence="1">The sequence shown here is derived from an EMBL/GenBank/DDBJ whole genome shotgun (WGS) entry which is preliminary data.</text>
</comment>
<sequence length="303" mass="35291">MIIAKANIPEETFEIYKKIWLFDGNLRLRETFIQEKYNFPYGTGCSMKKTSMYAPSKCQLLIRQLQLFKSIETVAKSTKNKSLMHSRKSLQKYVALNLGCIARTKCCSPNRAHDTLRENFKNFVLKTQMIIGTLMTSWYNTLLYNYVMEKKLASALNKLNYIKKDTTICTIHQKPYTIKTIGVSMLNFNWQYAILTANTATLTERLNTPNNPTVVRRERINTNILILCLAYNKKLVVLILVDKIEREEFVRFTIVRVIDDKSNISGGSMMRILFKQRSYSLRLFDSSKMSSVQFSNWLSTENR</sequence>
<proteinExistence type="predicted"/>
<keyword evidence="2" id="KW-1185">Reference proteome</keyword>
<gene>
    <name evidence="1" type="ORF">Bhyg_06087</name>
</gene>
<accession>A0A9Q0MZZ2</accession>